<dbReference type="InterPro" id="IPR002326">
    <property type="entry name" value="Cyt_c1"/>
</dbReference>
<proteinExistence type="predicted"/>
<evidence type="ECO:0000256" key="1">
    <source>
        <dbReference type="ARBA" id="ARBA00004370"/>
    </source>
</evidence>
<dbReference type="Gene3D" id="1.10.760.10">
    <property type="entry name" value="Cytochrome c-like domain"/>
    <property type="match status" value="1"/>
</dbReference>
<evidence type="ECO:0000256" key="5">
    <source>
        <dbReference type="ARBA" id="ARBA00022723"/>
    </source>
</evidence>
<evidence type="ECO:0000256" key="9">
    <source>
        <dbReference type="PIRSR" id="PIRSR602326-1"/>
    </source>
</evidence>
<evidence type="ECO:0000313" key="13">
    <source>
        <dbReference type="Proteomes" id="UP000004728"/>
    </source>
</evidence>
<dbReference type="InterPro" id="IPR009056">
    <property type="entry name" value="Cyt_c-like_dom"/>
</dbReference>
<dbReference type="AlphaFoldDB" id="F1Z693"/>
<dbReference type="InterPro" id="IPR036909">
    <property type="entry name" value="Cyt_c-like_dom_sf"/>
</dbReference>
<dbReference type="Gene3D" id="1.20.5.100">
    <property type="entry name" value="Cytochrome c1, transmembrane anchor, C-terminal"/>
    <property type="match status" value="1"/>
</dbReference>
<dbReference type="PROSITE" id="PS51007">
    <property type="entry name" value="CYTC"/>
    <property type="match status" value="1"/>
</dbReference>
<feature type="domain" description="Cytochrome c" evidence="11">
    <location>
        <begin position="62"/>
        <end position="182"/>
    </location>
</feature>
<dbReference type="HOGENOM" id="CLU_040334_1_2_5"/>
<keyword evidence="13" id="KW-1185">Reference proteome</keyword>
<keyword evidence="5 9" id="KW-0479">Metal-binding</keyword>
<protein>
    <recommendedName>
        <fullName evidence="2">Cytochrome c1</fullName>
    </recommendedName>
</protein>
<dbReference type="GO" id="GO:0020037">
    <property type="term" value="F:heme binding"/>
    <property type="evidence" value="ECO:0007669"/>
    <property type="project" value="InterPro"/>
</dbReference>
<dbReference type="EMBL" id="AEWJ01000024">
    <property type="protein sequence ID" value="EGD59875.1"/>
    <property type="molecule type" value="Genomic_DNA"/>
</dbReference>
<evidence type="ECO:0000256" key="8">
    <source>
        <dbReference type="ARBA" id="ARBA00023136"/>
    </source>
</evidence>
<dbReference type="PANTHER" id="PTHR10266:SF3">
    <property type="entry name" value="CYTOCHROME C1, HEME PROTEIN, MITOCHONDRIAL"/>
    <property type="match status" value="1"/>
</dbReference>
<keyword evidence="6 10" id="KW-1133">Transmembrane helix</keyword>
<dbReference type="RefSeq" id="WP_008069713.1">
    <property type="nucleotide sequence ID" value="NZ_AQWK01000003.1"/>
</dbReference>
<evidence type="ECO:0000256" key="4">
    <source>
        <dbReference type="ARBA" id="ARBA00022692"/>
    </source>
</evidence>
<comment type="subcellular location">
    <subcellularLocation>
        <location evidence="1">Membrane</location>
    </subcellularLocation>
</comment>
<comment type="caution">
    <text evidence="12">The sequence shown here is derived from an EMBL/GenBank/DDBJ whole genome shotgun (WGS) entry which is preliminary data.</text>
</comment>
<evidence type="ECO:0000313" key="12">
    <source>
        <dbReference type="EMBL" id="EGD59875.1"/>
    </source>
</evidence>
<dbReference type="eggNOG" id="COG2857">
    <property type="taxonomic scope" value="Bacteria"/>
</dbReference>
<dbReference type="GO" id="GO:0016020">
    <property type="term" value="C:membrane"/>
    <property type="evidence" value="ECO:0007669"/>
    <property type="project" value="UniProtKB-SubCell"/>
</dbReference>
<evidence type="ECO:0000256" key="2">
    <source>
        <dbReference type="ARBA" id="ARBA00016165"/>
    </source>
</evidence>
<dbReference type="GO" id="GO:0046872">
    <property type="term" value="F:metal ion binding"/>
    <property type="evidence" value="ECO:0007669"/>
    <property type="project" value="UniProtKB-KW"/>
</dbReference>
<dbReference type="SUPFAM" id="SSF46626">
    <property type="entry name" value="Cytochrome c"/>
    <property type="match status" value="1"/>
</dbReference>
<dbReference type="Pfam" id="PF02167">
    <property type="entry name" value="Cytochrom_C1"/>
    <property type="match status" value="1"/>
</dbReference>
<comment type="cofactor">
    <cofactor evidence="9">
        <name>heme c</name>
        <dbReference type="ChEBI" id="CHEBI:61717"/>
    </cofactor>
    <text evidence="9">Binds 1 heme c group covalently per subunit.</text>
</comment>
<keyword evidence="3 9" id="KW-0349">Heme</keyword>
<dbReference type="PANTHER" id="PTHR10266">
    <property type="entry name" value="CYTOCHROME C1"/>
    <property type="match status" value="1"/>
</dbReference>
<feature type="binding site" description="covalent" evidence="9">
    <location>
        <position position="199"/>
    </location>
    <ligand>
        <name>heme c</name>
        <dbReference type="ChEBI" id="CHEBI:61717"/>
    </ligand>
</feature>
<keyword evidence="4 10" id="KW-0812">Transmembrane</keyword>
<keyword evidence="7 9" id="KW-0408">Iron</keyword>
<gene>
    <name evidence="12" type="ORF">Y88_2314</name>
</gene>
<keyword evidence="8 10" id="KW-0472">Membrane</keyword>
<organism evidence="12 13">
    <name type="scientific">Novosphingobium nitrogenifigens DSM 19370</name>
    <dbReference type="NCBI Taxonomy" id="983920"/>
    <lineage>
        <taxon>Bacteria</taxon>
        <taxon>Pseudomonadati</taxon>
        <taxon>Pseudomonadota</taxon>
        <taxon>Alphaproteobacteria</taxon>
        <taxon>Sphingomonadales</taxon>
        <taxon>Sphingomonadaceae</taxon>
        <taxon>Novosphingobium</taxon>
    </lineage>
</organism>
<name>F1Z693_9SPHN</name>
<evidence type="ECO:0000256" key="6">
    <source>
        <dbReference type="ARBA" id="ARBA00022989"/>
    </source>
</evidence>
<dbReference type="GO" id="GO:0009055">
    <property type="term" value="F:electron transfer activity"/>
    <property type="evidence" value="ECO:0007669"/>
    <property type="project" value="InterPro"/>
</dbReference>
<feature type="binding site" description="covalent" evidence="9">
    <location>
        <position position="75"/>
    </location>
    <ligand>
        <name>heme c</name>
        <dbReference type="ChEBI" id="CHEBI:61717"/>
    </ligand>
</feature>
<dbReference type="PRINTS" id="PR00603">
    <property type="entry name" value="CYTOCHROMEC1"/>
</dbReference>
<dbReference type="InParanoid" id="F1Z693"/>
<dbReference type="Proteomes" id="UP000004728">
    <property type="component" value="Unassembled WGS sequence"/>
</dbReference>
<feature type="transmembrane region" description="Helical" evidence="10">
    <location>
        <begin position="244"/>
        <end position="261"/>
    </location>
</feature>
<feature type="binding site" description="covalent" evidence="9">
    <location>
        <position position="78"/>
    </location>
    <ligand>
        <name>heme c</name>
        <dbReference type="ChEBI" id="CHEBI:61717"/>
    </ligand>
</feature>
<accession>F1Z693</accession>
<evidence type="ECO:0000256" key="3">
    <source>
        <dbReference type="ARBA" id="ARBA00022617"/>
    </source>
</evidence>
<feature type="binding site" description="covalent" evidence="9">
    <location>
        <position position="79"/>
    </location>
    <ligand>
        <name>heme c</name>
        <dbReference type="ChEBI" id="CHEBI:61717"/>
    </ligand>
</feature>
<evidence type="ECO:0000256" key="7">
    <source>
        <dbReference type="ARBA" id="ARBA00023004"/>
    </source>
</evidence>
<dbReference type="OrthoDB" id="9808471at2"/>
<sequence>MVRIFGPIVGLFFAVALLWSFGLGAYQIIREPEPSTAVKDFHLAPKEAKFSFEGPFGRFDNRQLQRGFEVYSQVCSNCHSLKQIAFRNFADLGYNEAQVKAIAKAWPTKAKTFDAKTGEAGERDNVPADHIPPVYYAGTGSPPDLSLITKARHEGPQYVYSLLTGYADQPAELLKKYPESKTPDGLFYNPYFANLNIAMPPPLTTDGQVTYSDGTPATVDQMSKDVAAFLTWTAEPKLVKRKQTGWAVLGFLVAATALAYLSKRNIWADKH</sequence>
<evidence type="ECO:0000256" key="10">
    <source>
        <dbReference type="SAM" id="Phobius"/>
    </source>
</evidence>
<evidence type="ECO:0000259" key="11">
    <source>
        <dbReference type="PROSITE" id="PS51007"/>
    </source>
</evidence>
<reference evidence="12 13" key="1">
    <citation type="journal article" date="2012" name="J. Bacteriol.">
        <title>Draft Genome Sequence of Novosphingobium nitrogenifigens Y88T.</title>
        <authorList>
            <person name="Strabala T.J."/>
            <person name="Macdonald L."/>
            <person name="Liu V."/>
            <person name="Smit A.M."/>
        </authorList>
    </citation>
    <scope>NUCLEOTIDE SEQUENCE [LARGE SCALE GENOMIC DNA]</scope>
    <source>
        <strain evidence="12 13">DSM 19370</strain>
    </source>
</reference>
<dbReference type="STRING" id="983920.Y88_2314"/>